<protein>
    <submittedName>
        <fullName evidence="2">FAD dependent oxidoreductase</fullName>
    </submittedName>
</protein>
<gene>
    <name evidence="2" type="ORF">R2601_12243</name>
</gene>
<keyword evidence="3" id="KW-1185">Reference proteome</keyword>
<sequence length="304" mass="33888">MKTAVIGSGISGLATAWLLGPHQDVTLFEADARPGGHARTAEVDGVSVDTGFIVCNRRTYPLFIPLLEHLGVELAPSDMSFAASFGGGKLEYGTTRTLDLFAQPRRLADPSHWRMIRDTLRFFKGAPDHVEPGTSIGELIAKMGLGAEFRDRFLMPISGAIWSTPTQDMLDFPAESFVRFFENHGLLTVNDQPKWLTVKGGSARYVEAILKATKADLRLGCPVWQVRRDGDGVIVTSARGEERFDRVVMATHAPQSFEMLDRPDPQERAILSAFRTEPNRMVLHSDTRLMPRTRKIWSSWNYVT</sequence>
<dbReference type="HOGENOM" id="CLU_028123_1_0_5"/>
<dbReference type="RefSeq" id="WP_007794239.1">
    <property type="nucleotide sequence ID" value="NZ_DS022276.1"/>
</dbReference>
<dbReference type="SUPFAM" id="SSF51905">
    <property type="entry name" value="FAD/NAD(P)-binding domain"/>
    <property type="match status" value="1"/>
</dbReference>
<dbReference type="Gene3D" id="3.50.50.60">
    <property type="entry name" value="FAD/NAD(P)-binding domain"/>
    <property type="match status" value="1"/>
</dbReference>
<dbReference type="PANTHER" id="PTHR42923">
    <property type="entry name" value="PROTOPORPHYRINOGEN OXIDASE"/>
    <property type="match status" value="1"/>
</dbReference>
<dbReference type="PANTHER" id="PTHR42923:SF17">
    <property type="entry name" value="AMINE OXIDASE DOMAIN-CONTAINING PROTEIN"/>
    <property type="match status" value="1"/>
</dbReference>
<reference evidence="2 3" key="1">
    <citation type="journal article" date="2010" name="J. Bacteriol.">
        <title>Genome sequences of Pelagibaca bermudensis HTCC2601T and Maritimibacter alkaliphilus HTCC2654T, the type strains of two marine Roseobacter genera.</title>
        <authorList>
            <person name="Thrash J.C."/>
            <person name="Cho J.C."/>
            <person name="Ferriera S."/>
            <person name="Johnson J."/>
            <person name="Vergin K.L."/>
            <person name="Giovannoni S.J."/>
        </authorList>
    </citation>
    <scope>NUCLEOTIDE SEQUENCE [LARGE SCALE GENOMIC DNA]</scope>
    <source>
        <strain evidence="3">DSM 26914 / JCM 13377 / KCTC 12554 / HTCC2601</strain>
    </source>
</reference>
<evidence type="ECO:0000313" key="3">
    <source>
        <dbReference type="Proteomes" id="UP000006230"/>
    </source>
</evidence>
<dbReference type="OrthoDB" id="20837at2"/>
<feature type="domain" description="Amine oxidase" evidence="1">
    <location>
        <begin position="10"/>
        <end position="270"/>
    </location>
</feature>
<organism evidence="2 3">
    <name type="scientific">Salipiger bermudensis (strain DSM 26914 / JCM 13377 / KCTC 12554 / HTCC2601)</name>
    <name type="common">Pelagibaca bermudensis</name>
    <dbReference type="NCBI Taxonomy" id="314265"/>
    <lineage>
        <taxon>Bacteria</taxon>
        <taxon>Pseudomonadati</taxon>
        <taxon>Pseudomonadota</taxon>
        <taxon>Alphaproteobacteria</taxon>
        <taxon>Rhodobacterales</taxon>
        <taxon>Roseobacteraceae</taxon>
        <taxon>Salipiger</taxon>
    </lineage>
</organism>
<dbReference type="InterPro" id="IPR050464">
    <property type="entry name" value="Zeta_carotene_desat/Oxidored"/>
</dbReference>
<feature type="non-terminal residue" evidence="2">
    <location>
        <position position="304"/>
    </location>
</feature>
<comment type="caution">
    <text evidence="2">The sequence shown here is derived from an EMBL/GenBank/DDBJ whole genome shotgun (WGS) entry which is preliminary data.</text>
</comment>
<accession>Q0FLC9</accession>
<dbReference type="GO" id="GO:0016491">
    <property type="term" value="F:oxidoreductase activity"/>
    <property type="evidence" value="ECO:0007669"/>
    <property type="project" value="InterPro"/>
</dbReference>
<dbReference type="InterPro" id="IPR036188">
    <property type="entry name" value="FAD/NAD-bd_sf"/>
</dbReference>
<dbReference type="STRING" id="314265.R2601_12243"/>
<dbReference type="Proteomes" id="UP000006230">
    <property type="component" value="Unassembled WGS sequence"/>
</dbReference>
<dbReference type="AlphaFoldDB" id="Q0FLC9"/>
<dbReference type="InterPro" id="IPR002937">
    <property type="entry name" value="Amino_oxidase"/>
</dbReference>
<dbReference type="EMBL" id="AATQ01000034">
    <property type="protein sequence ID" value="EAU44942.1"/>
    <property type="molecule type" value="Genomic_DNA"/>
</dbReference>
<dbReference type="eggNOG" id="COG2907">
    <property type="taxonomic scope" value="Bacteria"/>
</dbReference>
<evidence type="ECO:0000313" key="2">
    <source>
        <dbReference type="EMBL" id="EAU44942.1"/>
    </source>
</evidence>
<evidence type="ECO:0000259" key="1">
    <source>
        <dbReference type="Pfam" id="PF01593"/>
    </source>
</evidence>
<name>Q0FLC9_SALBH</name>
<dbReference type="Pfam" id="PF01593">
    <property type="entry name" value="Amino_oxidase"/>
    <property type="match status" value="1"/>
</dbReference>
<proteinExistence type="predicted"/>